<sequence>MPVLIYEGPELNPNQRKELIKVLTKVKCKVTSEISKEAYYIFRKKHPDDKIGVGECILPEYSYKLQKMRNK</sequence>
<dbReference type="Proteomes" id="UP000037237">
    <property type="component" value="Unassembled WGS sequence"/>
</dbReference>
<dbReference type="EMBL" id="LFWU01000039">
    <property type="protein sequence ID" value="KON33134.1"/>
    <property type="molecule type" value="Genomic_DNA"/>
</dbReference>
<accession>A0A0M0BXE5</accession>
<organism evidence="1 2">
    <name type="scientific">miscellaneous Crenarchaeota group-1 archaeon SG8-32-1</name>
    <dbReference type="NCBI Taxonomy" id="1685124"/>
    <lineage>
        <taxon>Archaea</taxon>
        <taxon>Candidatus Bathyarchaeota</taxon>
        <taxon>MCG-1</taxon>
    </lineage>
</organism>
<gene>
    <name evidence="1" type="ORF">AC477_01940</name>
</gene>
<dbReference type="Gene3D" id="3.30.429.10">
    <property type="entry name" value="Macrophage Migration Inhibitory Factor"/>
    <property type="match status" value="1"/>
</dbReference>
<name>A0A0M0BXE5_9ARCH</name>
<protein>
    <submittedName>
        <fullName evidence="1">Uncharacterized protein</fullName>
    </submittedName>
</protein>
<evidence type="ECO:0000313" key="1">
    <source>
        <dbReference type="EMBL" id="KON33134.1"/>
    </source>
</evidence>
<dbReference type="InterPro" id="IPR014347">
    <property type="entry name" value="Tautomerase/MIF_sf"/>
</dbReference>
<reference evidence="1 2" key="1">
    <citation type="submission" date="2015-06" db="EMBL/GenBank/DDBJ databases">
        <title>New insights into the roles of widespread benthic archaea in carbon and nitrogen cycling.</title>
        <authorList>
            <person name="Lazar C.S."/>
            <person name="Baker B.J."/>
            <person name="Seitz K.W."/>
            <person name="Hyde A.S."/>
            <person name="Dick G.J."/>
            <person name="Hinrichs K.-U."/>
            <person name="Teske A.P."/>
        </authorList>
    </citation>
    <scope>NUCLEOTIDE SEQUENCE [LARGE SCALE GENOMIC DNA]</scope>
    <source>
        <strain evidence="1">SG8-32-1</strain>
    </source>
</reference>
<dbReference type="AlphaFoldDB" id="A0A0M0BXE5"/>
<evidence type="ECO:0000313" key="2">
    <source>
        <dbReference type="Proteomes" id="UP000037237"/>
    </source>
</evidence>
<comment type="caution">
    <text evidence="1">The sequence shown here is derived from an EMBL/GenBank/DDBJ whole genome shotgun (WGS) entry which is preliminary data.</text>
</comment>
<proteinExistence type="predicted"/>